<dbReference type="Proteomes" id="UP001470230">
    <property type="component" value="Unassembled WGS sequence"/>
</dbReference>
<proteinExistence type="predicted"/>
<keyword evidence="2" id="KW-1185">Reference proteome</keyword>
<evidence type="ECO:0008006" key="3">
    <source>
        <dbReference type="Google" id="ProtNLM"/>
    </source>
</evidence>
<comment type="caution">
    <text evidence="1">The sequence shown here is derived from an EMBL/GenBank/DDBJ whole genome shotgun (WGS) entry which is preliminary data.</text>
</comment>
<name>A0ABR2K5X9_9EUKA</name>
<evidence type="ECO:0000313" key="2">
    <source>
        <dbReference type="Proteomes" id="UP001470230"/>
    </source>
</evidence>
<dbReference type="EMBL" id="JAPFFF010000007">
    <property type="protein sequence ID" value="KAK8886530.1"/>
    <property type="molecule type" value="Genomic_DNA"/>
</dbReference>
<evidence type="ECO:0000313" key="1">
    <source>
        <dbReference type="EMBL" id="KAK8886530.1"/>
    </source>
</evidence>
<protein>
    <recommendedName>
        <fullName evidence="3">Centrosomal protein of 44 kDa</fullName>
    </recommendedName>
</protein>
<accession>A0ABR2K5X9</accession>
<reference evidence="1 2" key="1">
    <citation type="submission" date="2024-04" db="EMBL/GenBank/DDBJ databases">
        <title>Tritrichomonas musculus Genome.</title>
        <authorList>
            <person name="Alves-Ferreira E."/>
            <person name="Grigg M."/>
            <person name="Lorenzi H."/>
            <person name="Galac M."/>
        </authorList>
    </citation>
    <scope>NUCLEOTIDE SEQUENCE [LARGE SCALE GENOMIC DNA]</scope>
    <source>
        <strain evidence="1 2">EAF2021</strain>
    </source>
</reference>
<organism evidence="1 2">
    <name type="scientific">Tritrichomonas musculus</name>
    <dbReference type="NCBI Taxonomy" id="1915356"/>
    <lineage>
        <taxon>Eukaryota</taxon>
        <taxon>Metamonada</taxon>
        <taxon>Parabasalia</taxon>
        <taxon>Tritrichomonadida</taxon>
        <taxon>Tritrichomonadidae</taxon>
        <taxon>Tritrichomonas</taxon>
    </lineage>
</organism>
<gene>
    <name evidence="1" type="ORF">M9Y10_041994</name>
</gene>
<sequence length="229" mass="27079">MDNLSKLSCRNDILAQLQDPNNNKERVNVLKMLYRAVESLYSNGFYIYPNVINLFRINGFKKSSLFVDMIFNVIENISKEIICDLKWINHRSLRKSSNKDKNIVICFLLFLYHDAFIKYLEDFLSRQEPNGEKIKSLISSLKRAVMNVPRNNNKITQPLTNYNKNKSTIAKKQPKVQTIIKRPNPKQQKSVDKEIDDLYFLTNTRIPFNDQNLFNEDFELDSEFDYFPF</sequence>